<evidence type="ECO:0000313" key="7">
    <source>
        <dbReference type="Proteomes" id="UP000305792"/>
    </source>
</evidence>
<dbReference type="SUPFAM" id="SSF48498">
    <property type="entry name" value="Tetracyclin repressor-like, C-terminal domain"/>
    <property type="match status" value="1"/>
</dbReference>
<reference evidence="6 7" key="1">
    <citation type="journal article" date="2018" name="Int. J. Syst. Evol. Microbiol.">
        <title>Glycomyces paridis sp. nov., isolated from the medicinal plant Paris polyphylla.</title>
        <authorList>
            <person name="Fang X.M."/>
            <person name="Bai J.L."/>
            <person name="Su J."/>
            <person name="Zhao L.L."/>
            <person name="Liu H.Y."/>
            <person name="Ma B.P."/>
            <person name="Zhang Y.Q."/>
            <person name="Yu L.Y."/>
        </authorList>
    </citation>
    <scope>NUCLEOTIDE SEQUENCE [LARGE SCALE GENOMIC DNA]</scope>
    <source>
        <strain evidence="6 7">CPCC 204357</strain>
    </source>
</reference>
<dbReference type="InterPro" id="IPR023772">
    <property type="entry name" value="DNA-bd_HTH_TetR-type_CS"/>
</dbReference>
<dbReference type="PRINTS" id="PR00455">
    <property type="entry name" value="HTHTETR"/>
</dbReference>
<dbReference type="InterPro" id="IPR011075">
    <property type="entry name" value="TetR_C"/>
</dbReference>
<dbReference type="Pfam" id="PF16859">
    <property type="entry name" value="TetR_C_11"/>
    <property type="match status" value="1"/>
</dbReference>
<dbReference type="InterPro" id="IPR050109">
    <property type="entry name" value="HTH-type_TetR-like_transc_reg"/>
</dbReference>
<dbReference type="InterPro" id="IPR001647">
    <property type="entry name" value="HTH_TetR"/>
</dbReference>
<dbReference type="InterPro" id="IPR009057">
    <property type="entry name" value="Homeodomain-like_sf"/>
</dbReference>
<keyword evidence="2 4" id="KW-0238">DNA-binding</keyword>
<evidence type="ECO:0000313" key="6">
    <source>
        <dbReference type="EMBL" id="THV26771.1"/>
    </source>
</evidence>
<dbReference type="InterPro" id="IPR036271">
    <property type="entry name" value="Tet_transcr_reg_TetR-rel_C_sf"/>
</dbReference>
<sequence length="224" mass="24051">MRPAQAIMACSLMITELLVSELTVPYHREMPKPKQAAGRPRDGQIDHAIARATREVLAERGYAKLTVDAVAARAGVGKAAIYRRFATKQEMIFAATVHDMEEPPPPDSGSLRGDLAAVCATIADQLGTAAPDVLHGLLADLHGDSALGARFTGTFIERERFVIDTVLDRALARGDLARRPDTAEVHAQLIGPIFFWLMILGGDRDQVPAFSRTVADTVAASLAA</sequence>
<comment type="caution">
    <text evidence="6">The sequence shown here is derived from an EMBL/GenBank/DDBJ whole genome shotgun (WGS) entry which is preliminary data.</text>
</comment>
<evidence type="ECO:0000259" key="5">
    <source>
        <dbReference type="PROSITE" id="PS50977"/>
    </source>
</evidence>
<feature type="DNA-binding region" description="H-T-H motif" evidence="4">
    <location>
        <begin position="66"/>
        <end position="85"/>
    </location>
</feature>
<dbReference type="SUPFAM" id="SSF46689">
    <property type="entry name" value="Homeodomain-like"/>
    <property type="match status" value="1"/>
</dbReference>
<dbReference type="Gene3D" id="1.10.357.10">
    <property type="entry name" value="Tetracycline Repressor, domain 2"/>
    <property type="match status" value="1"/>
</dbReference>
<dbReference type="AlphaFoldDB" id="A0A4S8PAM5"/>
<keyword evidence="7" id="KW-1185">Reference proteome</keyword>
<dbReference type="PROSITE" id="PS01081">
    <property type="entry name" value="HTH_TETR_1"/>
    <property type="match status" value="1"/>
</dbReference>
<evidence type="ECO:0000256" key="2">
    <source>
        <dbReference type="ARBA" id="ARBA00023125"/>
    </source>
</evidence>
<dbReference type="PANTHER" id="PTHR30055:SF148">
    <property type="entry name" value="TETR-FAMILY TRANSCRIPTIONAL REGULATOR"/>
    <property type="match status" value="1"/>
</dbReference>
<gene>
    <name evidence="6" type="ORF">E9998_17450</name>
</gene>
<dbReference type="GO" id="GO:0000976">
    <property type="term" value="F:transcription cis-regulatory region binding"/>
    <property type="evidence" value="ECO:0007669"/>
    <property type="project" value="TreeGrafter"/>
</dbReference>
<feature type="domain" description="HTH tetR-type" evidence="5">
    <location>
        <begin position="43"/>
        <end position="103"/>
    </location>
</feature>
<keyword evidence="3" id="KW-0804">Transcription</keyword>
<organism evidence="6 7">
    <name type="scientific">Glycomyces paridis</name>
    <dbReference type="NCBI Taxonomy" id="2126555"/>
    <lineage>
        <taxon>Bacteria</taxon>
        <taxon>Bacillati</taxon>
        <taxon>Actinomycetota</taxon>
        <taxon>Actinomycetes</taxon>
        <taxon>Glycomycetales</taxon>
        <taxon>Glycomycetaceae</taxon>
        <taxon>Glycomyces</taxon>
    </lineage>
</organism>
<evidence type="ECO:0000256" key="1">
    <source>
        <dbReference type="ARBA" id="ARBA00023015"/>
    </source>
</evidence>
<dbReference type="Pfam" id="PF00440">
    <property type="entry name" value="TetR_N"/>
    <property type="match status" value="1"/>
</dbReference>
<dbReference type="GO" id="GO:0003700">
    <property type="term" value="F:DNA-binding transcription factor activity"/>
    <property type="evidence" value="ECO:0007669"/>
    <property type="project" value="TreeGrafter"/>
</dbReference>
<protein>
    <submittedName>
        <fullName evidence="6">TetR/AcrR family transcriptional regulator</fullName>
    </submittedName>
</protein>
<dbReference type="Proteomes" id="UP000305792">
    <property type="component" value="Unassembled WGS sequence"/>
</dbReference>
<dbReference type="Gene3D" id="1.10.10.60">
    <property type="entry name" value="Homeodomain-like"/>
    <property type="match status" value="1"/>
</dbReference>
<name>A0A4S8PAM5_9ACTN</name>
<keyword evidence="1" id="KW-0805">Transcription regulation</keyword>
<accession>A0A4S8PAM5</accession>
<proteinExistence type="predicted"/>
<dbReference type="EMBL" id="STGX01000013">
    <property type="protein sequence ID" value="THV26771.1"/>
    <property type="molecule type" value="Genomic_DNA"/>
</dbReference>
<evidence type="ECO:0000256" key="3">
    <source>
        <dbReference type="ARBA" id="ARBA00023163"/>
    </source>
</evidence>
<dbReference type="PANTHER" id="PTHR30055">
    <property type="entry name" value="HTH-TYPE TRANSCRIPTIONAL REGULATOR RUTR"/>
    <property type="match status" value="1"/>
</dbReference>
<evidence type="ECO:0000256" key="4">
    <source>
        <dbReference type="PROSITE-ProRule" id="PRU00335"/>
    </source>
</evidence>
<dbReference type="PROSITE" id="PS50977">
    <property type="entry name" value="HTH_TETR_2"/>
    <property type="match status" value="1"/>
</dbReference>